<dbReference type="Gene3D" id="1.10.274.100">
    <property type="entry name" value="RNA polymerase Rpb1, domain 3"/>
    <property type="match status" value="1"/>
</dbReference>
<dbReference type="PANTHER" id="PTHR19376:SF68">
    <property type="entry name" value="DNA-DIRECTED RNA POLYMERASE SUBUNIT BETA"/>
    <property type="match status" value="1"/>
</dbReference>
<dbReference type="InterPro" id="IPR045867">
    <property type="entry name" value="DNA-dir_RpoC_beta_prime"/>
</dbReference>
<evidence type="ECO:0000256" key="5">
    <source>
        <dbReference type="ARBA" id="ARBA00022695"/>
    </source>
</evidence>
<evidence type="ECO:0000256" key="3">
    <source>
        <dbReference type="ARBA" id="ARBA00022640"/>
    </source>
</evidence>
<feature type="binding site" evidence="10">
    <location>
        <position position="510"/>
    </location>
    <ligand>
        <name>Mg(2+)</name>
        <dbReference type="ChEBI" id="CHEBI:18420"/>
    </ligand>
</feature>
<feature type="binding site" evidence="10">
    <location>
        <position position="97"/>
    </location>
    <ligand>
        <name>Zn(2+)</name>
        <dbReference type="ChEBI" id="CHEBI:29105"/>
    </ligand>
</feature>
<dbReference type="SMR" id="A0A125QY79"/>
<dbReference type="GO" id="GO:0008270">
    <property type="term" value="F:zinc ion binding"/>
    <property type="evidence" value="ECO:0007669"/>
    <property type="project" value="UniProtKB-UniRule"/>
</dbReference>
<dbReference type="EC" id="2.7.7.6" evidence="10"/>
<dbReference type="SMART" id="SM00663">
    <property type="entry name" value="RPOLA_N"/>
    <property type="match status" value="1"/>
</dbReference>
<evidence type="ECO:0000256" key="8">
    <source>
        <dbReference type="ARBA" id="ARBA00023163"/>
    </source>
</evidence>
<dbReference type="InterPro" id="IPR000722">
    <property type="entry name" value="RNA_pol_asu"/>
</dbReference>
<dbReference type="Pfam" id="PF04983">
    <property type="entry name" value="RNA_pol_Rpb1_3"/>
    <property type="match status" value="1"/>
</dbReference>
<dbReference type="GO" id="GO:0003899">
    <property type="term" value="F:DNA-directed RNA polymerase activity"/>
    <property type="evidence" value="ECO:0007669"/>
    <property type="project" value="UniProtKB-UniRule"/>
</dbReference>
<feature type="binding site" evidence="10">
    <location>
        <position position="100"/>
    </location>
    <ligand>
        <name>Zn(2+)</name>
        <dbReference type="ChEBI" id="CHEBI:29105"/>
    </ligand>
</feature>
<keyword evidence="4 10" id="KW-0808">Transferase</keyword>
<evidence type="ECO:0000313" key="13">
    <source>
        <dbReference type="EMBL" id="AMA21021.1"/>
    </source>
</evidence>
<dbReference type="InterPro" id="IPR007080">
    <property type="entry name" value="RNA_pol_Rpb1_1"/>
</dbReference>
<geneLocation type="plastid" evidence="13"/>
<reference evidence="13" key="1">
    <citation type="journal article" date="2016" name="Mol. Biol. Evol.">
        <title>Ginkgo and Welwitschia Mitogenomes Reveal Extreme Contrasts in Gymnosperm Mitochondrial Evolution.</title>
        <authorList>
            <person name="Guo W."/>
            <person name="Grewe F."/>
            <person name="Fan W."/>
            <person name="Young G.J."/>
            <person name="Knoop V."/>
            <person name="Palmer J.D."/>
            <person name="Mower J.P."/>
        </authorList>
    </citation>
    <scope>NUCLEOTIDE SEQUENCE</scope>
</reference>
<sequence length="696" mass="80297">MIDSKKKHQKLKITLVSPEQIRAWSETILPNGKRVGEVTNPDTLDPTTKKPQRDGLYCERIFGPVKSGVCACEKKPGQKKKGFAFVDRKKKKDSNFCKYCEVELVDSRIRRYRMGYIKLACPVAHIWYIKRVPSYIPTLIGKKKSEVIDLVYCNLFITRPAANRPTILRFRGLLQDENLPSWIGILFPYISSWNFVEFQERELATGGNAIQKRLTGLDLRILLTHSYMEWKKLLRNYKIQRTQREKNKIQKRKNFLVRRIKFVKYLIQAKIKPEWMVLCLLPVLPPELRPIFVLGEQIIAESDLNKLYQKVLIRNKNLQSSFEMQGDPLYSTGKRDFMTFQKRLLQEAVDALLDNDRSGEPGEDLFNRPYKSFSDVIAGKEGRFRANLLGKRVDYSGRSVIVVGPSLALHQCGLPREMAIKLFQPFLIRNLIRRGVAPNIRAAKSLIQGRKPFIWKILQRVMLGHPVLLNRAPTLHKFGILAFQPILVKEHAIRLHPSVCTGFNADFDGDQMAVHVPLSIEAILESRLLMFSHTNLLSPSSGSPITIPTQDMLLGLYILTADKNQDISEFRYHPSKSKKKISSKKNPCFSNYDDVFIAYQQKRVQLNSPLWLRWRVADGGILTSVDREVPIEIQHEPFGTSQEIYEHYAIQKNRMGKISNIYIRTTVGRILFNREIEKAFLSFSKLLESPQTNPVF</sequence>
<dbReference type="Gene3D" id="1.10.40.90">
    <property type="match status" value="1"/>
</dbReference>
<dbReference type="InterPro" id="IPR042102">
    <property type="entry name" value="RNA_pol_Rpb1_3_sf"/>
</dbReference>
<feature type="domain" description="RNA polymerase N-terminal" evidence="12">
    <location>
        <begin position="274"/>
        <end position="560"/>
    </location>
</feature>
<dbReference type="SUPFAM" id="SSF64484">
    <property type="entry name" value="beta and beta-prime subunits of DNA dependent RNA-polymerase"/>
    <property type="match status" value="1"/>
</dbReference>
<evidence type="ECO:0000256" key="10">
    <source>
        <dbReference type="HAMAP-Rule" id="MF_01323"/>
    </source>
</evidence>
<name>A0A125QY79_WELMI</name>
<evidence type="ECO:0000256" key="1">
    <source>
        <dbReference type="ARBA" id="ARBA00022478"/>
    </source>
</evidence>
<gene>
    <name evidence="10 13" type="primary">rpoC1</name>
</gene>
<dbReference type="AlphaFoldDB" id="A0A125QY79"/>
<keyword evidence="5 10" id="KW-0548">Nucleotidyltransferase</keyword>
<evidence type="ECO:0000256" key="2">
    <source>
        <dbReference type="ARBA" id="ARBA00022528"/>
    </source>
</evidence>
<organism evidence="13">
    <name type="scientific">Welwitschia mirabilis</name>
    <name type="common">Tree tumbo</name>
    <name type="synonym">Welwitschia bainesii</name>
    <dbReference type="NCBI Taxonomy" id="3377"/>
    <lineage>
        <taxon>Eukaryota</taxon>
        <taxon>Viridiplantae</taxon>
        <taxon>Streptophyta</taxon>
        <taxon>Embryophyta</taxon>
        <taxon>Tracheophyta</taxon>
        <taxon>Spermatophyta</taxon>
        <taxon>Gnetopsida</taxon>
        <taxon>Gnetidae</taxon>
        <taxon>Welwitschiales</taxon>
        <taxon>Welwitschiaceae</taxon>
        <taxon>Welwitschia</taxon>
    </lineage>
</organism>
<dbReference type="Gene3D" id="2.40.40.20">
    <property type="match status" value="1"/>
</dbReference>
<keyword evidence="10" id="KW-0460">Magnesium</keyword>
<dbReference type="InterPro" id="IPR006592">
    <property type="entry name" value="RNA_pol_N"/>
</dbReference>
<dbReference type="InterPro" id="IPR007066">
    <property type="entry name" value="RNA_pol_Rpb1_3"/>
</dbReference>
<evidence type="ECO:0000256" key="11">
    <source>
        <dbReference type="RuleBase" id="RU004279"/>
    </source>
</evidence>
<dbReference type="GO" id="GO:0000428">
    <property type="term" value="C:DNA-directed RNA polymerase complex"/>
    <property type="evidence" value="ECO:0007669"/>
    <property type="project" value="UniProtKB-KW"/>
</dbReference>
<protein>
    <recommendedName>
        <fullName evidence="10">DNA-directed RNA polymerase subunit gamma</fullName>
        <shortName evidence="10">RNAP subunit gamma</shortName>
        <ecNumber evidence="10">2.7.7.6</ecNumber>
    </recommendedName>
    <alternativeName>
        <fullName evidence="10">RNA polymerase subunit gamma</fullName>
    </alternativeName>
    <alternativeName>
        <fullName evidence="10">Transcriptase subunit gamma</fullName>
    </alternativeName>
</protein>
<dbReference type="GeneID" id="6276249"/>
<keyword evidence="8 10" id="KW-0804">Transcription</keyword>
<dbReference type="GO" id="GO:0003677">
    <property type="term" value="F:DNA binding"/>
    <property type="evidence" value="ECO:0007669"/>
    <property type="project" value="UniProtKB-UniRule"/>
</dbReference>
<keyword evidence="6 10" id="KW-0479">Metal-binding</keyword>
<feature type="binding site" evidence="10">
    <location>
        <position position="508"/>
    </location>
    <ligand>
        <name>Mg(2+)</name>
        <dbReference type="ChEBI" id="CHEBI:18420"/>
    </ligand>
</feature>
<comment type="function">
    <text evidence="10 11">DNA-dependent RNA polymerase catalyzes the transcription of DNA into RNA using the four ribonucleoside triphosphates as substrates.</text>
</comment>
<dbReference type="GO" id="GO:0000287">
    <property type="term" value="F:magnesium ion binding"/>
    <property type="evidence" value="ECO:0007669"/>
    <property type="project" value="UniProtKB-UniRule"/>
</dbReference>
<keyword evidence="3 13" id="KW-0934">Plastid</keyword>
<dbReference type="RefSeq" id="YP_001876573.1">
    <property type="nucleotide sequence ID" value="NC_010654.1"/>
</dbReference>
<keyword evidence="7 10" id="KW-0862">Zinc</keyword>
<keyword evidence="2" id="KW-0150">Chloroplast</keyword>
<dbReference type="InterPro" id="IPR034678">
    <property type="entry name" value="RNApol_RpoC1"/>
</dbReference>
<feature type="binding site" evidence="10">
    <location>
        <position position="72"/>
    </location>
    <ligand>
        <name>Zn(2+)</name>
        <dbReference type="ChEBI" id="CHEBI:29105"/>
    </ligand>
</feature>
<dbReference type="Pfam" id="PF04997">
    <property type="entry name" value="RNA_pol_Rpb1_1"/>
    <property type="match status" value="1"/>
</dbReference>
<comment type="cofactor">
    <cofactor evidence="10">
        <name>Mg(2+)</name>
        <dbReference type="ChEBI" id="CHEBI:18420"/>
    </cofactor>
    <text evidence="10">Binds 1 Mg(2+) ion per subunit.</text>
</comment>
<dbReference type="PANTHER" id="PTHR19376">
    <property type="entry name" value="DNA-DIRECTED RNA POLYMERASE"/>
    <property type="match status" value="1"/>
</dbReference>
<comment type="cofactor">
    <cofactor evidence="10">
        <name>Zn(2+)</name>
        <dbReference type="ChEBI" id="CHEBI:29105"/>
    </cofactor>
    <text evidence="10">Binds 1 Zn(2+) ion per subunit.</text>
</comment>
<accession>A0A125QY79</accession>
<keyword evidence="1 10" id="KW-0240">DNA-directed RNA polymerase</keyword>
<evidence type="ECO:0000256" key="9">
    <source>
        <dbReference type="ARBA" id="ARBA00048552"/>
    </source>
</evidence>
<feature type="binding site" evidence="10">
    <location>
        <position position="506"/>
    </location>
    <ligand>
        <name>Mg(2+)</name>
        <dbReference type="ChEBI" id="CHEBI:18420"/>
    </ligand>
</feature>
<dbReference type="EMBL" id="KT347148">
    <property type="protein sequence ID" value="AMA21021.1"/>
    <property type="molecule type" value="Genomic_DNA"/>
</dbReference>
<feature type="binding site" evidence="10">
    <location>
        <position position="70"/>
    </location>
    <ligand>
        <name>Zn(2+)</name>
        <dbReference type="ChEBI" id="CHEBI:29105"/>
    </ligand>
</feature>
<dbReference type="InterPro" id="IPR044893">
    <property type="entry name" value="RNA_pol_Rpb1_clamp_domain"/>
</dbReference>
<dbReference type="GO" id="GO:0006351">
    <property type="term" value="P:DNA-templated transcription"/>
    <property type="evidence" value="ECO:0007669"/>
    <property type="project" value="UniProtKB-UniRule"/>
</dbReference>
<evidence type="ECO:0000256" key="7">
    <source>
        <dbReference type="ARBA" id="ARBA00022833"/>
    </source>
</evidence>
<comment type="similarity">
    <text evidence="10">Belongs to the RNA polymerase beta' chain family. RpoC1 subfamily.</text>
</comment>
<comment type="catalytic activity">
    <reaction evidence="9 10 11">
        <text>RNA(n) + a ribonucleoside 5'-triphosphate = RNA(n+1) + diphosphate</text>
        <dbReference type="Rhea" id="RHEA:21248"/>
        <dbReference type="Rhea" id="RHEA-COMP:14527"/>
        <dbReference type="Rhea" id="RHEA-COMP:17342"/>
        <dbReference type="ChEBI" id="CHEBI:33019"/>
        <dbReference type="ChEBI" id="CHEBI:61557"/>
        <dbReference type="ChEBI" id="CHEBI:140395"/>
        <dbReference type="EC" id="2.7.7.6"/>
    </reaction>
</comment>
<evidence type="ECO:0000256" key="6">
    <source>
        <dbReference type="ARBA" id="ARBA00022723"/>
    </source>
</evidence>
<dbReference type="Gene3D" id="4.10.860.120">
    <property type="entry name" value="RNA polymerase II, clamp domain"/>
    <property type="match status" value="1"/>
</dbReference>
<proteinExistence type="inferred from homology"/>
<evidence type="ECO:0000256" key="4">
    <source>
        <dbReference type="ARBA" id="ARBA00022679"/>
    </source>
</evidence>
<evidence type="ECO:0000259" key="12">
    <source>
        <dbReference type="SMART" id="SM00663"/>
    </source>
</evidence>
<dbReference type="Pfam" id="PF00623">
    <property type="entry name" value="RNA_pol_Rpb1_2"/>
    <property type="match status" value="2"/>
</dbReference>
<dbReference type="HAMAP" id="MF_01323">
    <property type="entry name" value="RNApol_bact_RpoC1"/>
    <property type="match status" value="1"/>
</dbReference>